<keyword evidence="2" id="KW-1185">Reference proteome</keyword>
<proteinExistence type="predicted"/>
<evidence type="ECO:0000313" key="1">
    <source>
        <dbReference type="EMBL" id="KAG0444321.1"/>
    </source>
</evidence>
<dbReference type="Proteomes" id="UP000805193">
    <property type="component" value="Unassembled WGS sequence"/>
</dbReference>
<reference evidence="1 2" key="1">
    <citation type="journal article" date="2020" name="Cell">
        <title>Large-Scale Comparative Analyses of Tick Genomes Elucidate Their Genetic Diversity and Vector Capacities.</title>
        <authorList>
            <consortium name="Tick Genome and Microbiome Consortium (TIGMIC)"/>
            <person name="Jia N."/>
            <person name="Wang J."/>
            <person name="Shi W."/>
            <person name="Du L."/>
            <person name="Sun Y."/>
            <person name="Zhan W."/>
            <person name="Jiang J.F."/>
            <person name="Wang Q."/>
            <person name="Zhang B."/>
            <person name="Ji P."/>
            <person name="Bell-Sakyi L."/>
            <person name="Cui X.M."/>
            <person name="Yuan T.T."/>
            <person name="Jiang B.G."/>
            <person name="Yang W.F."/>
            <person name="Lam T.T."/>
            <person name="Chang Q.C."/>
            <person name="Ding S.J."/>
            <person name="Wang X.J."/>
            <person name="Zhu J.G."/>
            <person name="Ruan X.D."/>
            <person name="Zhao L."/>
            <person name="Wei J.T."/>
            <person name="Ye R.Z."/>
            <person name="Que T.C."/>
            <person name="Du C.H."/>
            <person name="Zhou Y.H."/>
            <person name="Cheng J.X."/>
            <person name="Dai P.F."/>
            <person name="Guo W.B."/>
            <person name="Han X.H."/>
            <person name="Huang E.J."/>
            <person name="Li L.F."/>
            <person name="Wei W."/>
            <person name="Gao Y.C."/>
            <person name="Liu J.Z."/>
            <person name="Shao H.Z."/>
            <person name="Wang X."/>
            <person name="Wang C.C."/>
            <person name="Yang T.C."/>
            <person name="Huo Q.B."/>
            <person name="Li W."/>
            <person name="Chen H.Y."/>
            <person name="Chen S.E."/>
            <person name="Zhou L.G."/>
            <person name="Ni X.B."/>
            <person name="Tian J.H."/>
            <person name="Sheng Y."/>
            <person name="Liu T."/>
            <person name="Pan Y.S."/>
            <person name="Xia L.Y."/>
            <person name="Li J."/>
            <person name="Zhao F."/>
            <person name="Cao W.C."/>
        </authorList>
    </citation>
    <scope>NUCLEOTIDE SEQUENCE [LARGE SCALE GENOMIC DNA]</scope>
    <source>
        <strain evidence="1">Iper-2018</strain>
    </source>
</reference>
<sequence>MDQPGQLTDLVQAMLRGTDGSALQRERVAAHVRELLLAAPIDPADARAPDTAASLFVEPAVATAAQRFVALEPPKFAGFGDLQSPDEFLDRLDSFCLLNGVKPGDRLTHVVPAALEGSAKLWFRFTEKFADWAAFAAAFRGEFAPIDVKKRLKEELRRRTQHPEENLKQFIYVIAAYYQRLGEPVTDAEKVNRVLRQMHPQFHDMVEGKTFANLEELAQAADGLMERAWRRMEYVPPPQPSTQVARDLAFHSRFPTTVHPAALPAAPAYCAALATTGMAASHGQLWPLHPAALQPSFYRDQIAATAVPRPPLHAPSAFSLQHNSVPGGRGMQVQCHCCGGMGHVARQCPTGKPRASPRCFRCGQVGHVQARCPGNWRQ</sequence>
<protein>
    <submittedName>
        <fullName evidence="1">Uncharacterized protein</fullName>
    </submittedName>
</protein>
<comment type="caution">
    <text evidence="1">The sequence shown here is derived from an EMBL/GenBank/DDBJ whole genome shotgun (WGS) entry which is preliminary data.</text>
</comment>
<organism evidence="1 2">
    <name type="scientific">Ixodes persulcatus</name>
    <name type="common">Taiga tick</name>
    <dbReference type="NCBI Taxonomy" id="34615"/>
    <lineage>
        <taxon>Eukaryota</taxon>
        <taxon>Metazoa</taxon>
        <taxon>Ecdysozoa</taxon>
        <taxon>Arthropoda</taxon>
        <taxon>Chelicerata</taxon>
        <taxon>Arachnida</taxon>
        <taxon>Acari</taxon>
        <taxon>Parasitiformes</taxon>
        <taxon>Ixodida</taxon>
        <taxon>Ixodoidea</taxon>
        <taxon>Ixodidae</taxon>
        <taxon>Ixodinae</taxon>
        <taxon>Ixodes</taxon>
    </lineage>
</organism>
<dbReference type="EMBL" id="JABSTQ010002183">
    <property type="protein sequence ID" value="KAG0444321.1"/>
    <property type="molecule type" value="Genomic_DNA"/>
</dbReference>
<name>A0AC60QZ46_IXOPE</name>
<evidence type="ECO:0000313" key="2">
    <source>
        <dbReference type="Proteomes" id="UP000805193"/>
    </source>
</evidence>
<gene>
    <name evidence="1" type="ORF">HPB47_013926</name>
</gene>
<accession>A0AC60QZ46</accession>